<evidence type="ECO:0000256" key="5">
    <source>
        <dbReference type="ARBA" id="ARBA00022967"/>
    </source>
</evidence>
<keyword evidence="2" id="KW-1003">Cell membrane</keyword>
<dbReference type="InterPro" id="IPR017871">
    <property type="entry name" value="ABC_transporter-like_CS"/>
</dbReference>
<dbReference type="InterPro" id="IPR050166">
    <property type="entry name" value="ABC_transporter_ATP-bind"/>
</dbReference>
<dbReference type="InterPro" id="IPR027417">
    <property type="entry name" value="P-loop_NTPase"/>
</dbReference>
<keyword evidence="5" id="KW-1278">Translocase</keyword>
<evidence type="ECO:0000313" key="9">
    <source>
        <dbReference type="Proteomes" id="UP000790580"/>
    </source>
</evidence>
<feature type="domain" description="ABC transporter" evidence="7">
    <location>
        <begin position="8"/>
        <end position="237"/>
    </location>
</feature>
<dbReference type="InterPro" id="IPR003593">
    <property type="entry name" value="AAA+_ATPase"/>
</dbReference>
<keyword evidence="3" id="KW-0547">Nucleotide-binding</keyword>
<keyword evidence="4 8" id="KW-0067">ATP-binding</keyword>
<dbReference type="Gene3D" id="3.40.50.300">
    <property type="entry name" value="P-loop containing nucleotide triphosphate hydrolases"/>
    <property type="match status" value="1"/>
</dbReference>
<evidence type="ECO:0000256" key="6">
    <source>
        <dbReference type="ARBA" id="ARBA00023136"/>
    </source>
</evidence>
<name>A0ABS6JXE1_9BACI</name>
<evidence type="ECO:0000256" key="2">
    <source>
        <dbReference type="ARBA" id="ARBA00022475"/>
    </source>
</evidence>
<evidence type="ECO:0000256" key="1">
    <source>
        <dbReference type="ARBA" id="ARBA00022448"/>
    </source>
</evidence>
<evidence type="ECO:0000313" key="8">
    <source>
        <dbReference type="EMBL" id="MBU9723260.1"/>
    </source>
</evidence>
<comment type="caution">
    <text evidence="8">The sequence shown here is derived from an EMBL/GenBank/DDBJ whole genome shotgun (WGS) entry which is preliminary data.</text>
</comment>
<dbReference type="GO" id="GO:0005524">
    <property type="term" value="F:ATP binding"/>
    <property type="evidence" value="ECO:0007669"/>
    <property type="project" value="UniProtKB-KW"/>
</dbReference>
<dbReference type="RefSeq" id="WP_176371481.1">
    <property type="nucleotide sequence ID" value="NZ_JAHQCR010000074.1"/>
</dbReference>
<dbReference type="InterPro" id="IPR003439">
    <property type="entry name" value="ABC_transporter-like_ATP-bd"/>
</dbReference>
<sequence length="249" mass="27799">MSNQGIHIQVSELNKSFGTEQVLTDLDLTAKQGEFISIVGRSGCGKSTFLRLLAGLEKPTTGEILIGDEKIVGIRNEVRVMFQEARLLPWLTVLENVVVGLSKTKQKKDKKELRALAAEMLEQVGLKGKENEWPSVLSGGQKQRVALARALISKPKLLLLDEPLGALDAFTRLEMHQLIQKLWKEQGFTAFLVTHDVSEAIALADRVVLLERGNIAMDLTVPMERPRGRDDHDVTELEQKVIDRVMQKT</sequence>
<evidence type="ECO:0000256" key="4">
    <source>
        <dbReference type="ARBA" id="ARBA00022840"/>
    </source>
</evidence>
<dbReference type="PROSITE" id="PS00211">
    <property type="entry name" value="ABC_TRANSPORTER_1"/>
    <property type="match status" value="1"/>
</dbReference>
<dbReference type="Proteomes" id="UP000790580">
    <property type="component" value="Unassembled WGS sequence"/>
</dbReference>
<dbReference type="Pfam" id="PF00005">
    <property type="entry name" value="ABC_tran"/>
    <property type="match status" value="1"/>
</dbReference>
<dbReference type="PANTHER" id="PTHR42788:SF17">
    <property type="entry name" value="ALIPHATIC SULFONATES IMPORT ATP-BINDING PROTEIN SSUB"/>
    <property type="match status" value="1"/>
</dbReference>
<dbReference type="PROSITE" id="PS50893">
    <property type="entry name" value="ABC_TRANSPORTER_2"/>
    <property type="match status" value="1"/>
</dbReference>
<proteinExistence type="predicted"/>
<dbReference type="CDD" id="cd03293">
    <property type="entry name" value="ABC_NrtD_SsuB_transporters"/>
    <property type="match status" value="1"/>
</dbReference>
<protein>
    <submittedName>
        <fullName evidence="8">ATP-binding cassette domain-containing protein</fullName>
    </submittedName>
</protein>
<gene>
    <name evidence="8" type="ORF">KS407_17730</name>
</gene>
<organism evidence="8 9">
    <name type="scientific">Evansella alkalicola</name>
    <dbReference type="NCBI Taxonomy" id="745819"/>
    <lineage>
        <taxon>Bacteria</taxon>
        <taxon>Bacillati</taxon>
        <taxon>Bacillota</taxon>
        <taxon>Bacilli</taxon>
        <taxon>Bacillales</taxon>
        <taxon>Bacillaceae</taxon>
        <taxon>Evansella</taxon>
    </lineage>
</organism>
<evidence type="ECO:0000256" key="3">
    <source>
        <dbReference type="ARBA" id="ARBA00022741"/>
    </source>
</evidence>
<keyword evidence="6" id="KW-0472">Membrane</keyword>
<dbReference type="PANTHER" id="PTHR42788">
    <property type="entry name" value="TAURINE IMPORT ATP-BINDING PROTEIN-RELATED"/>
    <property type="match status" value="1"/>
</dbReference>
<dbReference type="SMART" id="SM00382">
    <property type="entry name" value="AAA"/>
    <property type="match status" value="1"/>
</dbReference>
<reference evidence="8 9" key="1">
    <citation type="submission" date="2021-06" db="EMBL/GenBank/DDBJ databases">
        <title>Bacillus sp. RD4P76, an endophyte from a halophyte.</title>
        <authorList>
            <person name="Sun J.-Q."/>
        </authorList>
    </citation>
    <scope>NUCLEOTIDE SEQUENCE [LARGE SCALE GENOMIC DNA]</scope>
    <source>
        <strain evidence="8 9">JCM 17098</strain>
    </source>
</reference>
<evidence type="ECO:0000259" key="7">
    <source>
        <dbReference type="PROSITE" id="PS50893"/>
    </source>
</evidence>
<dbReference type="SUPFAM" id="SSF52540">
    <property type="entry name" value="P-loop containing nucleoside triphosphate hydrolases"/>
    <property type="match status" value="1"/>
</dbReference>
<accession>A0ABS6JXE1</accession>
<keyword evidence="1" id="KW-0813">Transport</keyword>
<keyword evidence="9" id="KW-1185">Reference proteome</keyword>
<dbReference type="EMBL" id="JAHQCR010000074">
    <property type="protein sequence ID" value="MBU9723260.1"/>
    <property type="molecule type" value="Genomic_DNA"/>
</dbReference>